<sequence length="152" mass="17829">MEGKSQSRGIYRRFMNLIRSKLNRPSGTEVPVEEGIISKTNGFLGSEIVVEFRHTDGSEISTQINDQTILHNKERKRQQELEGLERNVTIRGIDEEGDRMKKRDAHEEMKRKHTRPKKPPLSVDPNINVKCDEYIKRRKGEMEESYYQKQQS</sequence>
<evidence type="ECO:0000313" key="2">
    <source>
        <dbReference type="EMBL" id="PIN07690.1"/>
    </source>
</evidence>
<dbReference type="OrthoDB" id="913143at2759"/>
<accession>A0A2G9GRP6</accession>
<comment type="caution">
    <text evidence="2">The sequence shown here is derived from an EMBL/GenBank/DDBJ whole genome shotgun (WGS) entry which is preliminary data.</text>
</comment>
<keyword evidence="3" id="KW-1185">Reference proteome</keyword>
<proteinExistence type="predicted"/>
<evidence type="ECO:0000313" key="3">
    <source>
        <dbReference type="Proteomes" id="UP000231279"/>
    </source>
</evidence>
<evidence type="ECO:0000256" key="1">
    <source>
        <dbReference type="SAM" id="MobiDB-lite"/>
    </source>
</evidence>
<dbReference type="Proteomes" id="UP000231279">
    <property type="component" value="Unassembled WGS sequence"/>
</dbReference>
<gene>
    <name evidence="2" type="ORF">CDL12_19737</name>
</gene>
<name>A0A2G9GRP6_9LAMI</name>
<feature type="compositionally biased region" description="Basic and acidic residues" evidence="1">
    <location>
        <begin position="92"/>
        <end position="110"/>
    </location>
</feature>
<feature type="region of interest" description="Disordered" evidence="1">
    <location>
        <begin position="92"/>
        <end position="128"/>
    </location>
</feature>
<protein>
    <submittedName>
        <fullName evidence="2">Uncharacterized protein</fullName>
    </submittedName>
</protein>
<dbReference type="AlphaFoldDB" id="A0A2G9GRP6"/>
<organism evidence="2 3">
    <name type="scientific">Handroanthus impetiginosus</name>
    <dbReference type="NCBI Taxonomy" id="429701"/>
    <lineage>
        <taxon>Eukaryota</taxon>
        <taxon>Viridiplantae</taxon>
        <taxon>Streptophyta</taxon>
        <taxon>Embryophyta</taxon>
        <taxon>Tracheophyta</taxon>
        <taxon>Spermatophyta</taxon>
        <taxon>Magnoliopsida</taxon>
        <taxon>eudicotyledons</taxon>
        <taxon>Gunneridae</taxon>
        <taxon>Pentapetalae</taxon>
        <taxon>asterids</taxon>
        <taxon>lamiids</taxon>
        <taxon>Lamiales</taxon>
        <taxon>Bignoniaceae</taxon>
        <taxon>Crescentiina</taxon>
        <taxon>Tabebuia alliance</taxon>
        <taxon>Handroanthus</taxon>
    </lineage>
</organism>
<dbReference type="EMBL" id="NKXS01004024">
    <property type="protein sequence ID" value="PIN07690.1"/>
    <property type="molecule type" value="Genomic_DNA"/>
</dbReference>
<reference evidence="3" key="1">
    <citation type="journal article" date="2018" name="Gigascience">
        <title>Genome assembly of the Pink Ipe (Handroanthus impetiginosus, Bignoniaceae), a highly valued, ecologically keystone Neotropical timber forest tree.</title>
        <authorList>
            <person name="Silva-Junior O.B."/>
            <person name="Grattapaglia D."/>
            <person name="Novaes E."/>
            <person name="Collevatti R.G."/>
        </authorList>
    </citation>
    <scope>NUCLEOTIDE SEQUENCE [LARGE SCALE GENOMIC DNA]</scope>
    <source>
        <strain evidence="3">cv. UFG-1</strain>
    </source>
</reference>